<accession>A0AAW1TB38</accession>
<name>A0AAW1TB38_9CHLO</name>
<sequence length="351" mass="36616">VTGAHAPPAAMEGSRFGIWHGKSPQPDVVRLPEAAQAAGCSNGTLGIPRTLSEKLLAGCLLNMTACNATYEQLQAAAAALPSMRLLKSTQPACLMLHSNTTLEECRQLAILDPTSLSAVPCLGKDGCGLDVSEVPIAHRDLEERFRSCAVVAPHAAGLLAGQGTGPSIDAHEAVIRFDGKGENGGMSDSVESAEAIGVATALRFVSREFAQELANGQVAEETLAVSHLVVWDATAWPLLPSVHARYPEASLYIPSVALTRWQAAVMHQMRADLVRLGLGPFACNSPDGNGLLLGEAMQGVLLASLLCPFVDTYGLRPIAAIRVGLDTAKAPLQAAALNLLFLASTADICSA</sequence>
<dbReference type="InterPro" id="IPR038578">
    <property type="entry name" value="GT29-like_sf"/>
</dbReference>
<dbReference type="AlphaFoldDB" id="A0AAW1TB38"/>
<protein>
    <submittedName>
        <fullName evidence="1">Uncharacterized protein</fullName>
    </submittedName>
</protein>
<dbReference type="EMBL" id="JALJOV010000181">
    <property type="protein sequence ID" value="KAK9866190.1"/>
    <property type="molecule type" value="Genomic_DNA"/>
</dbReference>
<reference evidence="1 2" key="1">
    <citation type="journal article" date="2024" name="Nat. Commun.">
        <title>Phylogenomics reveals the evolutionary origins of lichenization in chlorophyte algae.</title>
        <authorList>
            <person name="Puginier C."/>
            <person name="Libourel C."/>
            <person name="Otte J."/>
            <person name="Skaloud P."/>
            <person name="Haon M."/>
            <person name="Grisel S."/>
            <person name="Petersen M."/>
            <person name="Berrin J.G."/>
            <person name="Delaux P.M."/>
            <person name="Dal Grande F."/>
            <person name="Keller J."/>
        </authorList>
    </citation>
    <scope>NUCLEOTIDE SEQUENCE [LARGE SCALE GENOMIC DNA]</scope>
    <source>
        <strain evidence="1 2">SAG 2523</strain>
    </source>
</reference>
<evidence type="ECO:0000313" key="1">
    <source>
        <dbReference type="EMBL" id="KAK9866190.1"/>
    </source>
</evidence>
<dbReference type="Gene3D" id="3.90.1480.20">
    <property type="entry name" value="Glycosyl transferase family 29"/>
    <property type="match status" value="1"/>
</dbReference>
<evidence type="ECO:0000313" key="2">
    <source>
        <dbReference type="Proteomes" id="UP001485043"/>
    </source>
</evidence>
<organism evidence="1 2">
    <name type="scientific">Apatococcus fuscideae</name>
    <dbReference type="NCBI Taxonomy" id="2026836"/>
    <lineage>
        <taxon>Eukaryota</taxon>
        <taxon>Viridiplantae</taxon>
        <taxon>Chlorophyta</taxon>
        <taxon>core chlorophytes</taxon>
        <taxon>Trebouxiophyceae</taxon>
        <taxon>Chlorellales</taxon>
        <taxon>Chlorellaceae</taxon>
        <taxon>Apatococcus</taxon>
    </lineage>
</organism>
<feature type="non-terminal residue" evidence="1">
    <location>
        <position position="1"/>
    </location>
</feature>
<proteinExistence type="predicted"/>
<keyword evidence="2" id="KW-1185">Reference proteome</keyword>
<comment type="caution">
    <text evidence="1">The sequence shown here is derived from an EMBL/GenBank/DDBJ whole genome shotgun (WGS) entry which is preliminary data.</text>
</comment>
<dbReference type="Proteomes" id="UP001485043">
    <property type="component" value="Unassembled WGS sequence"/>
</dbReference>
<gene>
    <name evidence="1" type="ORF">WJX84_006908</name>
</gene>